<dbReference type="InterPro" id="IPR036271">
    <property type="entry name" value="Tet_transcr_reg_TetR-rel_C_sf"/>
</dbReference>
<dbReference type="EMBL" id="CADCTC010000236">
    <property type="protein sequence ID" value="CAA9288324.1"/>
    <property type="molecule type" value="Genomic_DNA"/>
</dbReference>
<dbReference type="SUPFAM" id="SSF48498">
    <property type="entry name" value="Tetracyclin repressor-like, C-terminal domain"/>
    <property type="match status" value="1"/>
</dbReference>
<proteinExistence type="predicted"/>
<dbReference type="AlphaFoldDB" id="A0A6J4JUY9"/>
<organism evidence="1">
    <name type="scientific">uncultured Chloroflexota bacterium</name>
    <dbReference type="NCBI Taxonomy" id="166587"/>
    <lineage>
        <taxon>Bacteria</taxon>
        <taxon>Bacillati</taxon>
        <taxon>Chloroflexota</taxon>
        <taxon>environmental samples</taxon>
    </lineage>
</organism>
<sequence length="54" mass="6047">MLDAARYLLSVRVGAAVGRERERGYYDPEQAFAFGLARVLDGVEAFLERKNMAP</sequence>
<evidence type="ECO:0000313" key="1">
    <source>
        <dbReference type="EMBL" id="CAA9288324.1"/>
    </source>
</evidence>
<gene>
    <name evidence="1" type="ORF">AVDCRST_MAG77-4438</name>
</gene>
<reference evidence="1" key="1">
    <citation type="submission" date="2020-02" db="EMBL/GenBank/DDBJ databases">
        <authorList>
            <person name="Meier V. D."/>
        </authorList>
    </citation>
    <scope>NUCLEOTIDE SEQUENCE</scope>
    <source>
        <strain evidence="1">AVDCRST_MAG77</strain>
    </source>
</reference>
<dbReference type="Gene3D" id="1.10.357.10">
    <property type="entry name" value="Tetracycline Repressor, domain 2"/>
    <property type="match status" value="1"/>
</dbReference>
<protein>
    <submittedName>
        <fullName evidence="1">Uncharacterized protein</fullName>
    </submittedName>
</protein>
<name>A0A6J4JUY9_9CHLR</name>
<accession>A0A6J4JUY9</accession>